<evidence type="ECO:0000313" key="1">
    <source>
        <dbReference type="EMBL" id="CAB4920895.1"/>
    </source>
</evidence>
<organism evidence="1">
    <name type="scientific">freshwater metagenome</name>
    <dbReference type="NCBI Taxonomy" id="449393"/>
    <lineage>
        <taxon>unclassified sequences</taxon>
        <taxon>metagenomes</taxon>
        <taxon>ecological metagenomes</taxon>
    </lineage>
</organism>
<protein>
    <submittedName>
        <fullName evidence="1">Unannotated protein</fullName>
    </submittedName>
</protein>
<accession>A0A6J7HVR1</accession>
<gene>
    <name evidence="1" type="ORF">UFOPK3674_00544</name>
</gene>
<name>A0A6J7HVR1_9ZZZZ</name>
<proteinExistence type="predicted"/>
<dbReference type="EMBL" id="CAFBMX010000002">
    <property type="protein sequence ID" value="CAB4920895.1"/>
    <property type="molecule type" value="Genomic_DNA"/>
</dbReference>
<reference evidence="1" key="1">
    <citation type="submission" date="2020-05" db="EMBL/GenBank/DDBJ databases">
        <authorList>
            <person name="Chiriac C."/>
            <person name="Salcher M."/>
            <person name="Ghai R."/>
            <person name="Kavagutti S V."/>
        </authorList>
    </citation>
    <scope>NUCLEOTIDE SEQUENCE</scope>
</reference>
<sequence>MRQGVWAFVRRGAGVARRGVYVRTPGRPPRLLAPVVATQTVTTPGRVAYVVGSVIGARRISGRGPAVVVSAAEPGVPVSLVGTRYRFGWLRREAGGMRVVWTERLSWRAPSIALRLADRLLPATALSITTNDAVPDKYLDERGIELLDPRLGWGS</sequence>
<dbReference type="AlphaFoldDB" id="A0A6J7HVR1"/>